<proteinExistence type="predicted"/>
<name>A0ABW2R8J2_9BURK</name>
<gene>
    <name evidence="2" type="ORF">ACFQNJ_07775</name>
</gene>
<dbReference type="PANTHER" id="PTHR38442">
    <property type="entry name" value="INNER MEMBRANE PROTEIN-RELATED"/>
    <property type="match status" value="1"/>
</dbReference>
<evidence type="ECO:0000313" key="2">
    <source>
        <dbReference type="EMBL" id="MFC7434408.1"/>
    </source>
</evidence>
<evidence type="ECO:0000313" key="3">
    <source>
        <dbReference type="Proteomes" id="UP001596495"/>
    </source>
</evidence>
<dbReference type="RefSeq" id="WP_382255721.1">
    <property type="nucleotide sequence ID" value="NZ_JBHTBX010000004.1"/>
</dbReference>
<accession>A0ABW2R8J2</accession>
<feature type="transmembrane region" description="Helical" evidence="1">
    <location>
        <begin position="44"/>
        <end position="69"/>
    </location>
</feature>
<keyword evidence="1" id="KW-0812">Transmembrane</keyword>
<dbReference type="InterPro" id="IPR007383">
    <property type="entry name" value="DUF445"/>
</dbReference>
<keyword evidence="1" id="KW-1133">Transmembrane helix</keyword>
<reference evidence="3" key="1">
    <citation type="journal article" date="2019" name="Int. J. Syst. Evol. Microbiol.">
        <title>The Global Catalogue of Microorganisms (GCM) 10K type strain sequencing project: providing services to taxonomists for standard genome sequencing and annotation.</title>
        <authorList>
            <consortium name="The Broad Institute Genomics Platform"/>
            <consortium name="The Broad Institute Genome Sequencing Center for Infectious Disease"/>
            <person name="Wu L."/>
            <person name="Ma J."/>
        </authorList>
    </citation>
    <scope>NUCLEOTIDE SEQUENCE [LARGE SCALE GENOMIC DNA]</scope>
    <source>
        <strain evidence="3">CCUG 54518</strain>
    </source>
</reference>
<sequence length="422" mass="47519">MSTDTQATAPWSLARMKAVALALLLAAAGTYVLATMMEHRHPAWGYVAAAAEAAMVGALADWFAVVALFRHPLGLPIPHTAIIAANKDRLGTRLAMFLDQHFLTGDRVDAALSRWDTVGDLTRWLDLPEHRRKLTAWVCDAVPDLLAAIDQAPMRQWVSSLARRLLREVDVATLGGQALLALTEHRHHQRWLDGLLGELAAWAARDSVQERLTDAMARELSKLKYVGLDQVAARLATRKLVSALTRMLQEVAEDPQHEWRLRFDAWMAQTAERLQHDPEWQAQARTWRDAWLAQPRWEEPVQAWWHELMQRLRDDARQPDSRLQVHVETVLGGLTRQLAQDAALRDGLNRQVRQAILSVLDRSRPAIVDFVAERVHAWDAQEMSDVLEAGIGRDLQFIRINGTLVGGLVGLLLHAATQAWLR</sequence>
<dbReference type="Proteomes" id="UP001596495">
    <property type="component" value="Unassembled WGS sequence"/>
</dbReference>
<organism evidence="2 3">
    <name type="scientific">Hydrogenophaga bisanensis</name>
    <dbReference type="NCBI Taxonomy" id="439611"/>
    <lineage>
        <taxon>Bacteria</taxon>
        <taxon>Pseudomonadati</taxon>
        <taxon>Pseudomonadota</taxon>
        <taxon>Betaproteobacteria</taxon>
        <taxon>Burkholderiales</taxon>
        <taxon>Comamonadaceae</taxon>
        <taxon>Hydrogenophaga</taxon>
    </lineage>
</organism>
<evidence type="ECO:0000256" key="1">
    <source>
        <dbReference type="SAM" id="Phobius"/>
    </source>
</evidence>
<dbReference type="PANTHER" id="PTHR38442:SF1">
    <property type="entry name" value="INNER MEMBRANE PROTEIN"/>
    <property type="match status" value="1"/>
</dbReference>
<dbReference type="Pfam" id="PF04286">
    <property type="entry name" value="DUF445"/>
    <property type="match status" value="1"/>
</dbReference>
<comment type="caution">
    <text evidence="2">The sequence shown here is derived from an EMBL/GenBank/DDBJ whole genome shotgun (WGS) entry which is preliminary data.</text>
</comment>
<dbReference type="EMBL" id="JBHTBX010000004">
    <property type="protein sequence ID" value="MFC7434408.1"/>
    <property type="molecule type" value="Genomic_DNA"/>
</dbReference>
<protein>
    <submittedName>
        <fullName evidence="2">DUF445 domain-containing protein</fullName>
    </submittedName>
</protein>
<keyword evidence="1" id="KW-0472">Membrane</keyword>
<keyword evidence="3" id="KW-1185">Reference proteome</keyword>